<dbReference type="SUPFAM" id="SSF69360">
    <property type="entry name" value="Cell wall binding repeat"/>
    <property type="match status" value="1"/>
</dbReference>
<sequence length="268" mass="30106">MKKIFALILAITACFSVNTLAQKLMPCQSNGLWGYCDASGKNIIPTRYAKALPFDGKLAAVVKEGNWFFINKKGKELINTNYYYDETDSSAAVPVFEKGLFSVQYYHPIHGAVVEYYNKSGKIVKPVDGFENMTTDTIPYTIFEADKAIAYGKTKLGTRYGQDGLDCSGFMRFVFSNYGFTLPFFSHEQALLGEEVSVSDARKGDLIFFMPYQTTPRKVGHVGMIISEKGQPIRFLHAAVSKGVTINNLSDAYYQQRFMTIRRVVQND</sequence>
<reference evidence="7 8" key="1">
    <citation type="submission" date="2016-10" db="EMBL/GenBank/DDBJ databases">
        <authorList>
            <person name="de Groot N.N."/>
        </authorList>
    </citation>
    <scope>NUCLEOTIDE SEQUENCE [LARGE SCALE GENOMIC DNA]</scope>
    <source>
        <strain evidence="7 8">DSM 6793</strain>
    </source>
</reference>
<dbReference type="PANTHER" id="PTHR47053">
    <property type="entry name" value="MUREIN DD-ENDOPEPTIDASE MEPH-RELATED"/>
    <property type="match status" value="1"/>
</dbReference>
<dbReference type="Gene3D" id="3.90.1720.10">
    <property type="entry name" value="endopeptidase domain like (from Nostoc punctiforme)"/>
    <property type="match status" value="1"/>
</dbReference>
<feature type="chain" id="PRO_5011658221" evidence="5">
    <location>
        <begin position="22"/>
        <end position="268"/>
    </location>
</feature>
<keyword evidence="3" id="KW-0378">Hydrolase</keyword>
<comment type="similarity">
    <text evidence="1">Belongs to the peptidase C40 family.</text>
</comment>
<evidence type="ECO:0000256" key="1">
    <source>
        <dbReference type="ARBA" id="ARBA00007074"/>
    </source>
</evidence>
<dbReference type="EMBL" id="FOLE01000012">
    <property type="protein sequence ID" value="SFC92020.1"/>
    <property type="molecule type" value="Genomic_DNA"/>
</dbReference>
<dbReference type="SUPFAM" id="SSF54001">
    <property type="entry name" value="Cysteine proteinases"/>
    <property type="match status" value="1"/>
</dbReference>
<dbReference type="InterPro" id="IPR038765">
    <property type="entry name" value="Papain-like_cys_pep_sf"/>
</dbReference>
<keyword evidence="4" id="KW-0788">Thiol protease</keyword>
<accession>A0A1I1NE65</accession>
<dbReference type="RefSeq" id="WP_091516126.1">
    <property type="nucleotide sequence ID" value="NZ_FOLE01000012.1"/>
</dbReference>
<feature type="signal peptide" evidence="5">
    <location>
        <begin position="1"/>
        <end position="21"/>
    </location>
</feature>
<dbReference type="GO" id="GO:0008234">
    <property type="term" value="F:cysteine-type peptidase activity"/>
    <property type="evidence" value="ECO:0007669"/>
    <property type="project" value="UniProtKB-KW"/>
</dbReference>
<dbReference type="GO" id="GO:0006508">
    <property type="term" value="P:proteolysis"/>
    <property type="evidence" value="ECO:0007669"/>
    <property type="project" value="UniProtKB-KW"/>
</dbReference>
<dbReference type="Proteomes" id="UP000199514">
    <property type="component" value="Unassembled WGS sequence"/>
</dbReference>
<evidence type="ECO:0000256" key="3">
    <source>
        <dbReference type="ARBA" id="ARBA00022801"/>
    </source>
</evidence>
<keyword evidence="8" id="KW-1185">Reference proteome</keyword>
<dbReference type="PANTHER" id="PTHR47053:SF1">
    <property type="entry name" value="MUREIN DD-ENDOPEPTIDASE MEPH-RELATED"/>
    <property type="match status" value="1"/>
</dbReference>
<dbReference type="AlphaFoldDB" id="A0A1I1NE65"/>
<evidence type="ECO:0000256" key="5">
    <source>
        <dbReference type="SAM" id="SignalP"/>
    </source>
</evidence>
<dbReference type="OrthoDB" id="9807055at2"/>
<evidence type="ECO:0000313" key="8">
    <source>
        <dbReference type="Proteomes" id="UP000199514"/>
    </source>
</evidence>
<keyword evidence="2" id="KW-0645">Protease</keyword>
<organism evidence="7 8">
    <name type="scientific">Flexibacter flexilis DSM 6793</name>
    <dbReference type="NCBI Taxonomy" id="927664"/>
    <lineage>
        <taxon>Bacteria</taxon>
        <taxon>Pseudomonadati</taxon>
        <taxon>Bacteroidota</taxon>
        <taxon>Cytophagia</taxon>
        <taxon>Cytophagales</taxon>
        <taxon>Flexibacteraceae</taxon>
        <taxon>Flexibacter</taxon>
    </lineage>
</organism>
<name>A0A1I1NE65_9BACT</name>
<evidence type="ECO:0000313" key="7">
    <source>
        <dbReference type="EMBL" id="SFC92020.1"/>
    </source>
</evidence>
<keyword evidence="5" id="KW-0732">Signal</keyword>
<dbReference type="InterPro" id="IPR000064">
    <property type="entry name" value="NLP_P60_dom"/>
</dbReference>
<dbReference type="InterPro" id="IPR032774">
    <property type="entry name" value="WG_beta_rep"/>
</dbReference>
<dbReference type="STRING" id="927664.SAMN05421780_11252"/>
<evidence type="ECO:0000256" key="2">
    <source>
        <dbReference type="ARBA" id="ARBA00022670"/>
    </source>
</evidence>
<proteinExistence type="inferred from homology"/>
<dbReference type="Pfam" id="PF14903">
    <property type="entry name" value="WG_beta_rep"/>
    <property type="match status" value="1"/>
</dbReference>
<dbReference type="PROSITE" id="PS51935">
    <property type="entry name" value="NLPC_P60"/>
    <property type="match status" value="1"/>
</dbReference>
<gene>
    <name evidence="7" type="ORF">SAMN05421780_11252</name>
</gene>
<evidence type="ECO:0000259" key="6">
    <source>
        <dbReference type="PROSITE" id="PS51935"/>
    </source>
</evidence>
<evidence type="ECO:0000256" key="4">
    <source>
        <dbReference type="ARBA" id="ARBA00022807"/>
    </source>
</evidence>
<dbReference type="InterPro" id="IPR051202">
    <property type="entry name" value="Peptidase_C40"/>
</dbReference>
<protein>
    <submittedName>
        <fullName evidence="7">WG containing repeat-containing protein</fullName>
    </submittedName>
</protein>
<dbReference type="Pfam" id="PF00877">
    <property type="entry name" value="NLPC_P60"/>
    <property type="match status" value="1"/>
</dbReference>
<feature type="domain" description="NlpC/P60" evidence="6">
    <location>
        <begin position="135"/>
        <end position="265"/>
    </location>
</feature>